<evidence type="ECO:0000313" key="2">
    <source>
        <dbReference type="Proteomes" id="UP000811609"/>
    </source>
</evidence>
<dbReference type="AlphaFoldDB" id="A0A8T1QY04"/>
<accession>A0A8T1QY04</accession>
<reference evidence="1" key="1">
    <citation type="submission" date="2020-12" db="EMBL/GenBank/DDBJ databases">
        <title>WGS assembly of Carya illinoinensis cv. Pawnee.</title>
        <authorList>
            <person name="Platts A."/>
            <person name="Shu S."/>
            <person name="Wright S."/>
            <person name="Barry K."/>
            <person name="Edger P."/>
            <person name="Pires J.C."/>
            <person name="Schmutz J."/>
        </authorList>
    </citation>
    <scope>NUCLEOTIDE SEQUENCE</scope>
    <source>
        <tissue evidence="1">Leaf</tissue>
    </source>
</reference>
<protein>
    <submittedName>
        <fullName evidence="1">Uncharacterized protein</fullName>
    </submittedName>
</protein>
<organism evidence="1 2">
    <name type="scientific">Carya illinoinensis</name>
    <name type="common">Pecan</name>
    <dbReference type="NCBI Taxonomy" id="32201"/>
    <lineage>
        <taxon>Eukaryota</taxon>
        <taxon>Viridiplantae</taxon>
        <taxon>Streptophyta</taxon>
        <taxon>Embryophyta</taxon>
        <taxon>Tracheophyta</taxon>
        <taxon>Spermatophyta</taxon>
        <taxon>Magnoliopsida</taxon>
        <taxon>eudicotyledons</taxon>
        <taxon>Gunneridae</taxon>
        <taxon>Pentapetalae</taxon>
        <taxon>rosids</taxon>
        <taxon>fabids</taxon>
        <taxon>Fagales</taxon>
        <taxon>Juglandaceae</taxon>
        <taxon>Carya</taxon>
    </lineage>
</organism>
<evidence type="ECO:0000313" key="1">
    <source>
        <dbReference type="EMBL" id="KAG6658993.1"/>
    </source>
</evidence>
<gene>
    <name evidence="1" type="ORF">CIPAW_03G001800</name>
</gene>
<dbReference type="PANTHER" id="PTHR34222">
    <property type="entry name" value="GAG_PRE-INTEGRS DOMAIN-CONTAINING PROTEIN"/>
    <property type="match status" value="1"/>
</dbReference>
<sequence>MTWILGSIELHIILNLQPYKTSKAMREYLKRIFTQNNSAQRFQLKFEMANFSQGGLLVEDLYSGFSNLWAEYTDIVYSSVSIAGLPHVQSVHETSRRDQFLMKLRPDFDSVRSQLMNRDPVPSLDDCLGDLLQEEQMLLTRSTMEQ</sequence>
<proteinExistence type="predicted"/>
<dbReference type="Proteomes" id="UP000811609">
    <property type="component" value="Chromosome 3"/>
</dbReference>
<keyword evidence="2" id="KW-1185">Reference proteome</keyword>
<dbReference type="EMBL" id="CM031811">
    <property type="protein sequence ID" value="KAG6658993.1"/>
    <property type="molecule type" value="Genomic_DNA"/>
</dbReference>
<name>A0A8T1QY04_CARIL</name>
<comment type="caution">
    <text evidence="1">The sequence shown here is derived from an EMBL/GenBank/DDBJ whole genome shotgun (WGS) entry which is preliminary data.</text>
</comment>
<dbReference type="PANTHER" id="PTHR34222:SF100">
    <property type="entry name" value="CCHC-TYPE DOMAIN-CONTAINING PROTEIN"/>
    <property type="match status" value="1"/>
</dbReference>